<gene>
    <name evidence="3" type="ORF">GGR04_001642</name>
</gene>
<comment type="caution">
    <text evidence="3">The sequence shown here is derived from an EMBL/GenBank/DDBJ whole genome shotgun (WGS) entry which is preliminary data.</text>
</comment>
<dbReference type="InterPro" id="IPR037465">
    <property type="entry name" value="YlxR"/>
</dbReference>
<dbReference type="RefSeq" id="WP_246392947.1">
    <property type="nucleotide sequence ID" value="NZ_JACIEK010000002.1"/>
</dbReference>
<dbReference type="Gene3D" id="3.30.1230.10">
    <property type="entry name" value="YlxR-like"/>
    <property type="match status" value="1"/>
</dbReference>
<dbReference type="InterPro" id="IPR007393">
    <property type="entry name" value="YlxR_dom"/>
</dbReference>
<feature type="compositionally biased region" description="Basic and acidic residues" evidence="1">
    <location>
        <begin position="144"/>
        <end position="155"/>
    </location>
</feature>
<dbReference type="PANTHER" id="PTHR34215">
    <property type="entry name" value="BLL0784 PROTEIN"/>
    <property type="match status" value="1"/>
</dbReference>
<dbReference type="EMBL" id="JACIEK010000002">
    <property type="protein sequence ID" value="MBB3997806.1"/>
    <property type="molecule type" value="Genomic_DNA"/>
</dbReference>
<feature type="region of interest" description="Disordered" evidence="1">
    <location>
        <begin position="143"/>
        <end position="162"/>
    </location>
</feature>
<reference evidence="3 4" key="1">
    <citation type="submission" date="2020-08" db="EMBL/GenBank/DDBJ databases">
        <title>Genomic Encyclopedia of Type Strains, Phase IV (KMG-IV): sequencing the most valuable type-strain genomes for metagenomic binning, comparative biology and taxonomic classification.</title>
        <authorList>
            <person name="Goeker M."/>
        </authorList>
    </citation>
    <scope>NUCLEOTIDE SEQUENCE [LARGE SCALE GENOMIC DNA]</scope>
    <source>
        <strain evidence="3 4">DSM 102238</strain>
    </source>
</reference>
<accession>A0A7W6EAP2</accession>
<evidence type="ECO:0000259" key="2">
    <source>
        <dbReference type="Pfam" id="PF04296"/>
    </source>
</evidence>
<evidence type="ECO:0000256" key="1">
    <source>
        <dbReference type="SAM" id="MobiDB-lite"/>
    </source>
</evidence>
<evidence type="ECO:0000313" key="4">
    <source>
        <dbReference type="Proteomes" id="UP000542776"/>
    </source>
</evidence>
<dbReference type="Proteomes" id="UP000542776">
    <property type="component" value="Unassembled WGS sequence"/>
</dbReference>
<dbReference type="Gene3D" id="3.30.1330.30">
    <property type="match status" value="1"/>
</dbReference>
<dbReference type="InterPro" id="IPR029064">
    <property type="entry name" value="Ribosomal_eL30-like_sf"/>
</dbReference>
<proteinExistence type="predicted"/>
<organism evidence="3 4">
    <name type="scientific">Aureimonas pseudogalii</name>
    <dbReference type="NCBI Taxonomy" id="1744844"/>
    <lineage>
        <taxon>Bacteria</taxon>
        <taxon>Pseudomonadati</taxon>
        <taxon>Pseudomonadota</taxon>
        <taxon>Alphaproteobacteria</taxon>
        <taxon>Hyphomicrobiales</taxon>
        <taxon>Aurantimonadaceae</taxon>
        <taxon>Aureimonas</taxon>
    </lineage>
</organism>
<name>A0A7W6EAP2_9HYPH</name>
<protein>
    <recommendedName>
        <fullName evidence="2">YlxR domain-containing protein</fullName>
    </recommendedName>
</protein>
<keyword evidence="4" id="KW-1185">Reference proteome</keyword>
<dbReference type="SUPFAM" id="SSF55315">
    <property type="entry name" value="L30e-like"/>
    <property type="match status" value="1"/>
</dbReference>
<dbReference type="PANTHER" id="PTHR34215:SF1">
    <property type="entry name" value="YLXR DOMAIN-CONTAINING PROTEIN"/>
    <property type="match status" value="1"/>
</dbReference>
<dbReference type="NCBIfam" id="NF006622">
    <property type="entry name" value="PRK09190.1"/>
    <property type="match status" value="1"/>
</dbReference>
<sequence>MTMADGDDDREWEELVMNGRMCIVSRRPLAAERLVRFVADPAGRVVPDLKRRLPGRGAHVEARRDAVELAVKRRLLGRALKRDVSGTETLAVDLDALLVRSITGALAMARKAGQIVTGAAKVDAALRTGKAVASIHASDAAPDGVRKLDGARHAGEQSGRARPTATYRLLDSVELGLAFGTENVIHAAVLSGDAGSALLQRFEALRTYRGEGPDADEERTPAGAPP</sequence>
<dbReference type="InterPro" id="IPR035931">
    <property type="entry name" value="YlxR-like_sf"/>
</dbReference>
<dbReference type="AlphaFoldDB" id="A0A7W6EAP2"/>
<feature type="domain" description="YlxR" evidence="2">
    <location>
        <begin position="20"/>
        <end position="89"/>
    </location>
</feature>
<evidence type="ECO:0000313" key="3">
    <source>
        <dbReference type="EMBL" id="MBB3997806.1"/>
    </source>
</evidence>
<dbReference type="Pfam" id="PF04296">
    <property type="entry name" value="YlxR"/>
    <property type="match status" value="1"/>
</dbReference>
<dbReference type="SUPFAM" id="SSF64376">
    <property type="entry name" value="YlxR-like"/>
    <property type="match status" value="1"/>
</dbReference>